<dbReference type="InterPro" id="IPR027417">
    <property type="entry name" value="P-loop_NTPase"/>
</dbReference>
<organism evidence="2">
    <name type="scientific">marine sediment metagenome</name>
    <dbReference type="NCBI Taxonomy" id="412755"/>
    <lineage>
        <taxon>unclassified sequences</taxon>
        <taxon>metagenomes</taxon>
        <taxon>ecological metagenomes</taxon>
    </lineage>
</organism>
<dbReference type="CDD" id="cd00009">
    <property type="entry name" value="AAA"/>
    <property type="match status" value="1"/>
</dbReference>
<evidence type="ECO:0000259" key="1">
    <source>
        <dbReference type="Pfam" id="PF01695"/>
    </source>
</evidence>
<dbReference type="InterPro" id="IPR002611">
    <property type="entry name" value="IstB_ATP-bd"/>
</dbReference>
<dbReference type="PANTHER" id="PTHR30050:SF4">
    <property type="entry name" value="ATP-BINDING PROTEIN RV3427C IN INSERTION SEQUENCE-RELATED"/>
    <property type="match status" value="1"/>
</dbReference>
<feature type="domain" description="IstB-like ATP-binding" evidence="1">
    <location>
        <begin position="19"/>
        <end position="138"/>
    </location>
</feature>
<proteinExistence type="predicted"/>
<dbReference type="Gene3D" id="3.40.50.300">
    <property type="entry name" value="P-loop containing nucleotide triphosphate hydrolases"/>
    <property type="match status" value="1"/>
</dbReference>
<sequence>MRPAGEAALAVANGGRDLLLLYGDPGLGKTHLAWAAVRHSRERGFPAILWGVPEFLAFLRSSYDGEATESVDSKVRTYSSPDFLLVLDDLGVHNATAWTEEQLYRILNRRYENEAPTIITANVGIEKIDPRIQDRFLSGVVFCEGKSQR</sequence>
<dbReference type="Pfam" id="PF01695">
    <property type="entry name" value="IstB_IS21"/>
    <property type="match status" value="1"/>
</dbReference>
<dbReference type="SUPFAM" id="SSF52540">
    <property type="entry name" value="P-loop containing nucleoside triphosphate hydrolases"/>
    <property type="match status" value="1"/>
</dbReference>
<dbReference type="PANTHER" id="PTHR30050">
    <property type="entry name" value="CHROMOSOMAL REPLICATION INITIATOR PROTEIN DNAA"/>
    <property type="match status" value="1"/>
</dbReference>
<dbReference type="GO" id="GO:0006260">
    <property type="term" value="P:DNA replication"/>
    <property type="evidence" value="ECO:0007669"/>
    <property type="project" value="TreeGrafter"/>
</dbReference>
<accession>A0A0F8YB51</accession>
<reference evidence="2" key="1">
    <citation type="journal article" date="2015" name="Nature">
        <title>Complex archaea that bridge the gap between prokaryotes and eukaryotes.</title>
        <authorList>
            <person name="Spang A."/>
            <person name="Saw J.H."/>
            <person name="Jorgensen S.L."/>
            <person name="Zaremba-Niedzwiedzka K."/>
            <person name="Martijn J."/>
            <person name="Lind A.E."/>
            <person name="van Eijk R."/>
            <person name="Schleper C."/>
            <person name="Guy L."/>
            <person name="Ettema T.J."/>
        </authorList>
    </citation>
    <scope>NUCLEOTIDE SEQUENCE</scope>
</reference>
<evidence type="ECO:0000313" key="2">
    <source>
        <dbReference type="EMBL" id="KKK78707.1"/>
    </source>
</evidence>
<comment type="caution">
    <text evidence="2">The sequence shown here is derived from an EMBL/GenBank/DDBJ whole genome shotgun (WGS) entry which is preliminary data.</text>
</comment>
<gene>
    <name evidence="2" type="ORF">LCGC14_2840860</name>
</gene>
<name>A0A0F8YB51_9ZZZZ</name>
<dbReference type="AlphaFoldDB" id="A0A0F8YB51"/>
<dbReference type="EMBL" id="LAZR01054369">
    <property type="protein sequence ID" value="KKK78707.1"/>
    <property type="molecule type" value="Genomic_DNA"/>
</dbReference>
<protein>
    <recommendedName>
        <fullName evidence="1">IstB-like ATP-binding domain-containing protein</fullName>
    </recommendedName>
</protein>
<dbReference type="GO" id="GO:0005524">
    <property type="term" value="F:ATP binding"/>
    <property type="evidence" value="ECO:0007669"/>
    <property type="project" value="InterPro"/>
</dbReference>